<evidence type="ECO:0000313" key="2">
    <source>
        <dbReference type="Proteomes" id="UP000827721"/>
    </source>
</evidence>
<dbReference type="PANTHER" id="PTHR24299">
    <property type="entry name" value="CYTOCHROME P450 FAMILY 1"/>
    <property type="match status" value="1"/>
</dbReference>
<gene>
    <name evidence="1" type="ORF">JRO89_XS11G0186900</name>
</gene>
<dbReference type="EMBL" id="JAFEMO010000011">
    <property type="protein sequence ID" value="KAH7557592.1"/>
    <property type="molecule type" value="Genomic_DNA"/>
</dbReference>
<reference evidence="1 2" key="1">
    <citation type="submission" date="2021-02" db="EMBL/GenBank/DDBJ databases">
        <title>Plant Genome Project.</title>
        <authorList>
            <person name="Zhang R.-G."/>
        </authorList>
    </citation>
    <scope>NUCLEOTIDE SEQUENCE [LARGE SCALE GENOMIC DNA]</scope>
    <source>
        <tissue evidence="1">Leaves</tissue>
    </source>
</reference>
<organism evidence="1 2">
    <name type="scientific">Xanthoceras sorbifolium</name>
    <dbReference type="NCBI Taxonomy" id="99658"/>
    <lineage>
        <taxon>Eukaryota</taxon>
        <taxon>Viridiplantae</taxon>
        <taxon>Streptophyta</taxon>
        <taxon>Embryophyta</taxon>
        <taxon>Tracheophyta</taxon>
        <taxon>Spermatophyta</taxon>
        <taxon>Magnoliopsida</taxon>
        <taxon>eudicotyledons</taxon>
        <taxon>Gunneridae</taxon>
        <taxon>Pentapetalae</taxon>
        <taxon>rosids</taxon>
        <taxon>malvids</taxon>
        <taxon>Sapindales</taxon>
        <taxon>Sapindaceae</taxon>
        <taxon>Xanthoceroideae</taxon>
        <taxon>Xanthoceras</taxon>
    </lineage>
</organism>
<comment type="caution">
    <text evidence="1">The sequence shown here is derived from an EMBL/GenBank/DDBJ whole genome shotgun (WGS) entry which is preliminary data.</text>
</comment>
<dbReference type="Gene3D" id="1.10.630.10">
    <property type="entry name" value="Cytochrome P450"/>
    <property type="match status" value="1"/>
</dbReference>
<protein>
    <recommendedName>
        <fullName evidence="3">Cytochrome P450</fullName>
    </recommendedName>
</protein>
<name>A0ABQ8HG54_9ROSI</name>
<dbReference type="Proteomes" id="UP000827721">
    <property type="component" value="Unassembled WGS sequence"/>
</dbReference>
<dbReference type="Pfam" id="PF00067">
    <property type="entry name" value="p450"/>
    <property type="match status" value="1"/>
</dbReference>
<sequence>MGNNPHVTLAQVAKAYGPLISLHLGTQLVIVGSSPAAATAILRTHDRELSGRKVPFALFLREPKLNRVPLAWTFKCNEEWKSFRTLMKSELFTSKKIDNQSIIREKKVHEMVEYLASKEGETVEIREVA</sequence>
<keyword evidence="2" id="KW-1185">Reference proteome</keyword>
<dbReference type="SUPFAM" id="SSF48264">
    <property type="entry name" value="Cytochrome P450"/>
    <property type="match status" value="1"/>
</dbReference>
<proteinExistence type="predicted"/>
<dbReference type="InterPro" id="IPR036396">
    <property type="entry name" value="Cyt_P450_sf"/>
</dbReference>
<dbReference type="PANTHER" id="PTHR24299:SF58">
    <property type="entry name" value="CYTOCHROME P450"/>
    <property type="match status" value="1"/>
</dbReference>
<evidence type="ECO:0000313" key="1">
    <source>
        <dbReference type="EMBL" id="KAH7557592.1"/>
    </source>
</evidence>
<accession>A0ABQ8HG54</accession>
<dbReference type="InterPro" id="IPR001128">
    <property type="entry name" value="Cyt_P450"/>
</dbReference>
<evidence type="ECO:0008006" key="3">
    <source>
        <dbReference type="Google" id="ProtNLM"/>
    </source>
</evidence>